<dbReference type="AlphaFoldDB" id="A0A934MA91"/>
<dbReference type="HAMAP" id="MF_00048">
    <property type="entry name" value="UPF0102"/>
    <property type="match status" value="1"/>
</dbReference>
<evidence type="ECO:0000256" key="2">
    <source>
        <dbReference type="HAMAP-Rule" id="MF_00048"/>
    </source>
</evidence>
<reference evidence="3" key="1">
    <citation type="submission" date="2020-12" db="EMBL/GenBank/DDBJ databases">
        <title>Bacterial taxonomy.</title>
        <authorList>
            <person name="Pan X."/>
        </authorList>
    </citation>
    <scope>NUCLEOTIDE SEQUENCE</scope>
    <source>
        <strain evidence="3">KCTC 52957</strain>
    </source>
</reference>
<comment type="caution">
    <text evidence="3">The sequence shown here is derived from an EMBL/GenBank/DDBJ whole genome shotgun (WGS) entry which is preliminary data.</text>
</comment>
<accession>A0A934MA91</accession>
<dbReference type="EMBL" id="JAEKPD010000010">
    <property type="protein sequence ID" value="MBJ3763367.1"/>
    <property type="molecule type" value="Genomic_DNA"/>
</dbReference>
<dbReference type="PANTHER" id="PTHR34039:SF1">
    <property type="entry name" value="UPF0102 PROTEIN YRAN"/>
    <property type="match status" value="1"/>
</dbReference>
<dbReference type="SUPFAM" id="SSF52980">
    <property type="entry name" value="Restriction endonuclease-like"/>
    <property type="match status" value="1"/>
</dbReference>
<dbReference type="GO" id="GO:0003676">
    <property type="term" value="F:nucleic acid binding"/>
    <property type="evidence" value="ECO:0007669"/>
    <property type="project" value="InterPro"/>
</dbReference>
<gene>
    <name evidence="3" type="ORF">ILP92_11485</name>
</gene>
<dbReference type="PANTHER" id="PTHR34039">
    <property type="entry name" value="UPF0102 PROTEIN YRAN"/>
    <property type="match status" value="1"/>
</dbReference>
<protein>
    <recommendedName>
        <fullName evidence="2">UPF0102 protein ILP92_11485</fullName>
    </recommendedName>
</protein>
<keyword evidence="4" id="KW-1185">Reference proteome</keyword>
<dbReference type="InterPro" id="IPR011856">
    <property type="entry name" value="tRNA_endonuc-like_dom_sf"/>
</dbReference>
<organism evidence="3 4">
    <name type="scientific">Palleronia pontilimi</name>
    <dbReference type="NCBI Taxonomy" id="1964209"/>
    <lineage>
        <taxon>Bacteria</taxon>
        <taxon>Pseudomonadati</taxon>
        <taxon>Pseudomonadota</taxon>
        <taxon>Alphaproteobacteria</taxon>
        <taxon>Rhodobacterales</taxon>
        <taxon>Roseobacteraceae</taxon>
        <taxon>Palleronia</taxon>
    </lineage>
</organism>
<dbReference type="Pfam" id="PF02021">
    <property type="entry name" value="UPF0102"/>
    <property type="match status" value="1"/>
</dbReference>
<dbReference type="InterPro" id="IPR003509">
    <property type="entry name" value="UPF0102_YraN-like"/>
</dbReference>
<comment type="similarity">
    <text evidence="1 2">Belongs to the UPF0102 family.</text>
</comment>
<evidence type="ECO:0000313" key="3">
    <source>
        <dbReference type="EMBL" id="MBJ3763367.1"/>
    </source>
</evidence>
<dbReference type="InterPro" id="IPR011335">
    <property type="entry name" value="Restrct_endonuc-II-like"/>
</dbReference>
<dbReference type="Proteomes" id="UP000642488">
    <property type="component" value="Unassembled WGS sequence"/>
</dbReference>
<dbReference type="Gene3D" id="3.40.1350.10">
    <property type="match status" value="1"/>
</dbReference>
<dbReference type="RefSeq" id="WP_198916545.1">
    <property type="nucleotide sequence ID" value="NZ_JAEKPD010000010.1"/>
</dbReference>
<sequence length="116" mass="12785">MSGAVSYASGLAAEDQVARHYERSGHRIDRRRWRGRAGEIDLICRDGDTVVFIEVKRASSHARAAERVSPRQIRRLMTAAAEFLGGEPLGARTDARFDVALVDGTGRIDVLTNAFM</sequence>
<evidence type="ECO:0000313" key="4">
    <source>
        <dbReference type="Proteomes" id="UP000642488"/>
    </source>
</evidence>
<evidence type="ECO:0000256" key="1">
    <source>
        <dbReference type="ARBA" id="ARBA00006738"/>
    </source>
</evidence>
<proteinExistence type="inferred from homology"/>
<name>A0A934MA91_9RHOB</name>